<dbReference type="InterPro" id="IPR011059">
    <property type="entry name" value="Metal-dep_hydrolase_composite"/>
</dbReference>
<dbReference type="PANTHER" id="PTHR43135">
    <property type="entry name" value="ALPHA-D-RIBOSE 1-METHYLPHOSPHONATE 5-TRIPHOSPHATE DIPHOSPHATASE"/>
    <property type="match status" value="1"/>
</dbReference>
<dbReference type="InterPro" id="IPR051781">
    <property type="entry name" value="Metallo-dep_Hydrolase"/>
</dbReference>
<dbReference type="EC" id="3.6.1.63" evidence="2"/>
<gene>
    <name evidence="2" type="ORF">IAB51_05715</name>
</gene>
<evidence type="ECO:0000259" key="1">
    <source>
        <dbReference type="Pfam" id="PF01979"/>
    </source>
</evidence>
<reference evidence="2" key="1">
    <citation type="submission" date="2020-10" db="EMBL/GenBank/DDBJ databases">
        <authorList>
            <person name="Gilroy R."/>
        </authorList>
    </citation>
    <scope>NUCLEOTIDE SEQUENCE</scope>
    <source>
        <strain evidence="2">CHK199-13235</strain>
    </source>
</reference>
<dbReference type="Gene3D" id="2.30.40.10">
    <property type="entry name" value="Urease, subunit C, domain 1"/>
    <property type="match status" value="2"/>
</dbReference>
<dbReference type="InterPro" id="IPR012696">
    <property type="entry name" value="PhnM"/>
</dbReference>
<dbReference type="Proteomes" id="UP000824002">
    <property type="component" value="Unassembled WGS sequence"/>
</dbReference>
<dbReference type="InterPro" id="IPR006680">
    <property type="entry name" value="Amidohydro-rel"/>
</dbReference>
<dbReference type="EMBL" id="DVJP01000039">
    <property type="protein sequence ID" value="HIS76295.1"/>
    <property type="molecule type" value="Genomic_DNA"/>
</dbReference>
<protein>
    <submittedName>
        <fullName evidence="2">Alpha-D-ribose 1-methylphosphonate 5-triphosphate diphosphatase</fullName>
        <ecNumber evidence="2">3.6.1.63</ecNumber>
    </submittedName>
</protein>
<dbReference type="PANTHER" id="PTHR43135:SF3">
    <property type="entry name" value="ALPHA-D-RIBOSE 1-METHYLPHOSPHONATE 5-TRIPHOSPHATE DIPHOSPHATASE"/>
    <property type="match status" value="1"/>
</dbReference>
<comment type="caution">
    <text evidence="2">The sequence shown here is derived from an EMBL/GenBank/DDBJ whole genome shotgun (WGS) entry which is preliminary data.</text>
</comment>
<accession>A0A9D1JZI2</accession>
<dbReference type="InterPro" id="IPR032466">
    <property type="entry name" value="Metal_Hydrolase"/>
</dbReference>
<dbReference type="GO" id="GO:0016810">
    <property type="term" value="F:hydrolase activity, acting on carbon-nitrogen (but not peptide) bonds"/>
    <property type="evidence" value="ECO:0007669"/>
    <property type="project" value="InterPro"/>
</dbReference>
<dbReference type="PIRSF" id="PIRSF038971">
    <property type="entry name" value="PhnM"/>
    <property type="match status" value="1"/>
</dbReference>
<sequence>MIAIKNGRIVLPDRILDGKTLVLDGDRIHSIGEEIPPEAGKVIDAHGRFITPGFFDVHSDKIEQFILPRPTAQFDFELALKECERELLHLGITTIYHSFSLLKDELFGKSPLRTRENVEKMAALIRDIHDRNHLIHHRFHLRIEIDNLDAYDIAKAMIAQGLAHEISFMDHSPGQGQYRNLEIYQKTIRKYHGREIEELGFEKVLEMQRNKKTLSFEQLKELCRFAHENGVAVASHDDDTLEKLDINREIGVDISEFPINLEAAKYARSLGFATVVGAPNILLGGSHSGNMSAAEAIQAGCADILCSDYYPPAILHSIFAMHLKYGVPLPEMVKKATLNPAVAMGLGQDYGSIEPGKKADLLVIGILDGYPVITHVLVDGRTTSRVEYRR</sequence>
<dbReference type="SUPFAM" id="SSF51556">
    <property type="entry name" value="Metallo-dependent hydrolases"/>
    <property type="match status" value="1"/>
</dbReference>
<dbReference type="NCBIfam" id="NF011987">
    <property type="entry name" value="PRK15446.2-3"/>
    <property type="match status" value="1"/>
</dbReference>
<reference evidence="2" key="2">
    <citation type="journal article" date="2021" name="PeerJ">
        <title>Extensive microbial diversity within the chicken gut microbiome revealed by metagenomics and culture.</title>
        <authorList>
            <person name="Gilroy R."/>
            <person name="Ravi A."/>
            <person name="Getino M."/>
            <person name="Pursley I."/>
            <person name="Horton D.L."/>
            <person name="Alikhan N.F."/>
            <person name="Baker D."/>
            <person name="Gharbi K."/>
            <person name="Hall N."/>
            <person name="Watson M."/>
            <person name="Adriaenssens E.M."/>
            <person name="Foster-Nyarko E."/>
            <person name="Jarju S."/>
            <person name="Secka A."/>
            <person name="Antonio M."/>
            <person name="Oren A."/>
            <person name="Chaudhuri R.R."/>
            <person name="La Ragione R."/>
            <person name="Hildebrand F."/>
            <person name="Pallen M.J."/>
        </authorList>
    </citation>
    <scope>NUCLEOTIDE SEQUENCE</scope>
    <source>
        <strain evidence="2">CHK199-13235</strain>
    </source>
</reference>
<name>A0A9D1JZI2_9FIRM</name>
<proteinExistence type="predicted"/>
<feature type="domain" description="Amidohydrolase-related" evidence="1">
    <location>
        <begin position="207"/>
        <end position="381"/>
    </location>
</feature>
<organism evidence="2 3">
    <name type="scientific">Candidatus Merdivicinus excrementipullorum</name>
    <dbReference type="NCBI Taxonomy" id="2840867"/>
    <lineage>
        <taxon>Bacteria</taxon>
        <taxon>Bacillati</taxon>
        <taxon>Bacillota</taxon>
        <taxon>Clostridia</taxon>
        <taxon>Eubacteriales</taxon>
        <taxon>Oscillospiraceae</taxon>
        <taxon>Oscillospiraceae incertae sedis</taxon>
        <taxon>Candidatus Merdivicinus</taxon>
    </lineage>
</organism>
<dbReference type="NCBIfam" id="NF011984">
    <property type="entry name" value="PRK15446.1-5"/>
    <property type="match status" value="1"/>
</dbReference>
<dbReference type="SUPFAM" id="SSF51338">
    <property type="entry name" value="Composite domain of metallo-dependent hydrolases"/>
    <property type="match status" value="1"/>
</dbReference>
<keyword evidence="2" id="KW-0378">Hydrolase</keyword>
<dbReference type="NCBIfam" id="NF011990">
    <property type="entry name" value="PRK15446.2-6"/>
    <property type="match status" value="1"/>
</dbReference>
<evidence type="ECO:0000313" key="3">
    <source>
        <dbReference type="Proteomes" id="UP000824002"/>
    </source>
</evidence>
<dbReference type="Pfam" id="PF01979">
    <property type="entry name" value="Amidohydro_1"/>
    <property type="match status" value="1"/>
</dbReference>
<dbReference type="GO" id="GO:0019700">
    <property type="term" value="P:organic phosphonate catabolic process"/>
    <property type="evidence" value="ECO:0007669"/>
    <property type="project" value="InterPro"/>
</dbReference>
<evidence type="ECO:0000313" key="2">
    <source>
        <dbReference type="EMBL" id="HIS76295.1"/>
    </source>
</evidence>
<dbReference type="AlphaFoldDB" id="A0A9D1JZI2"/>